<evidence type="ECO:0000256" key="2">
    <source>
        <dbReference type="ARBA" id="ARBA00007613"/>
    </source>
</evidence>
<accession>A0A2T4YNN6</accession>
<reference evidence="9 10" key="1">
    <citation type="submission" date="2018-04" db="EMBL/GenBank/DDBJ databases">
        <title>Genomic Encyclopedia of Type Strains, Phase III (KMG-III): the genomes of soil and plant-associated and newly described type strains.</title>
        <authorList>
            <person name="Whitman W."/>
        </authorList>
    </citation>
    <scope>NUCLEOTIDE SEQUENCE [LARGE SCALE GENOMIC DNA]</scope>
    <source>
        <strain evidence="9 10">NW12</strain>
    </source>
</reference>
<dbReference type="PANTHER" id="PTHR30026:SF22">
    <property type="entry name" value="OUTER MEMBRANE EFFLUX PROTEIN"/>
    <property type="match status" value="1"/>
</dbReference>
<keyword evidence="5" id="KW-0812">Transmembrane</keyword>
<evidence type="ECO:0000256" key="7">
    <source>
        <dbReference type="ARBA" id="ARBA00023237"/>
    </source>
</evidence>
<dbReference type="GO" id="GO:1990281">
    <property type="term" value="C:efflux pump complex"/>
    <property type="evidence" value="ECO:0007669"/>
    <property type="project" value="TreeGrafter"/>
</dbReference>
<dbReference type="InterPro" id="IPR010130">
    <property type="entry name" value="T1SS_OMP_TolC"/>
</dbReference>
<keyword evidence="8" id="KW-0732">Signal</keyword>
<comment type="caution">
    <text evidence="9">The sequence shown here is derived from an EMBL/GenBank/DDBJ whole genome shotgun (WGS) entry which is preliminary data.</text>
</comment>
<feature type="chain" id="PRO_5015686303" evidence="8">
    <location>
        <begin position="23"/>
        <end position="533"/>
    </location>
</feature>
<gene>
    <name evidence="9" type="ORF">C8J24_3243</name>
</gene>
<evidence type="ECO:0000313" key="10">
    <source>
        <dbReference type="Proteomes" id="UP000240996"/>
    </source>
</evidence>
<dbReference type="Proteomes" id="UP000240996">
    <property type="component" value="Unassembled WGS sequence"/>
</dbReference>
<keyword evidence="6" id="KW-0472">Membrane</keyword>
<protein>
    <submittedName>
        <fullName evidence="9">Outer membrane protein</fullName>
    </submittedName>
</protein>
<dbReference type="InterPro" id="IPR051906">
    <property type="entry name" value="TolC-like"/>
</dbReference>
<dbReference type="NCBIfam" id="TIGR01844">
    <property type="entry name" value="type_I_sec_TolC"/>
    <property type="match status" value="1"/>
</dbReference>
<evidence type="ECO:0000256" key="3">
    <source>
        <dbReference type="ARBA" id="ARBA00022448"/>
    </source>
</evidence>
<evidence type="ECO:0000256" key="5">
    <source>
        <dbReference type="ARBA" id="ARBA00022692"/>
    </source>
</evidence>
<dbReference type="InterPro" id="IPR003423">
    <property type="entry name" value="OMP_efflux"/>
</dbReference>
<sequence length="533" mass="55887">MNAERIYLAVAVLLVPAMPALAQTAQEAATAAPETLGQAIADAYRSNPSLEGQRAQLRALDERIVQAGAAYRLNAGINMTLQYQSQDQRGLLGDFDTARGRTLGASLTASQILLNGGRTAAQVSAAEATVLAGRERLREAENTILLEVVDAFVSVRRDQALVAIQQRSLDSYGRQVTQAIARERGGDLTRTDIAQAEAQREIIRAQLAQATVNLQASRGRFAAVVGRNPGTLLVPPTLPGLPRSLDAAFAVVEKESPSLWQAILATKAGDARIAAQRAERAPIVALSGSYGYGSPYSYRLRDAGAQATGGVTVTMPLLTGGVIGSRVRAAVAERQQLGFEVETARRTALANAQNAWNQAVAGGEQMAAGQRATEAAESALTGVQRGFAEGFRSNFEVLDSEQRLLTAQLVFVNATYGAYAAEARLLATLGRLQAAAIDQAVPTYDPAQNTRVVRARTFRPFDPVLAPIDRAQKPAGTAPAAPVIAPATDARIRPAAVQALPGPIGKTLPIGAVPVLAGPVAADLSDAVVTSGR</sequence>
<dbReference type="Pfam" id="PF02321">
    <property type="entry name" value="OEP"/>
    <property type="match status" value="2"/>
</dbReference>
<dbReference type="AlphaFoldDB" id="A0A2T4YNN6"/>
<dbReference type="Gene3D" id="1.20.1600.10">
    <property type="entry name" value="Outer membrane efflux proteins (OEP)"/>
    <property type="match status" value="1"/>
</dbReference>
<keyword evidence="10" id="KW-1185">Reference proteome</keyword>
<dbReference type="GO" id="GO:0009279">
    <property type="term" value="C:cell outer membrane"/>
    <property type="evidence" value="ECO:0007669"/>
    <property type="project" value="UniProtKB-SubCell"/>
</dbReference>
<dbReference type="SUPFAM" id="SSF56954">
    <property type="entry name" value="Outer membrane efflux proteins (OEP)"/>
    <property type="match status" value="1"/>
</dbReference>
<name>A0A2T4YNN6_9SPHN</name>
<evidence type="ECO:0000256" key="6">
    <source>
        <dbReference type="ARBA" id="ARBA00023136"/>
    </source>
</evidence>
<dbReference type="EMBL" id="PZZN01000003">
    <property type="protein sequence ID" value="PTM45026.1"/>
    <property type="molecule type" value="Genomic_DNA"/>
</dbReference>
<dbReference type="PANTHER" id="PTHR30026">
    <property type="entry name" value="OUTER MEMBRANE PROTEIN TOLC"/>
    <property type="match status" value="1"/>
</dbReference>
<proteinExistence type="inferred from homology"/>
<evidence type="ECO:0000256" key="1">
    <source>
        <dbReference type="ARBA" id="ARBA00004442"/>
    </source>
</evidence>
<evidence type="ECO:0000256" key="8">
    <source>
        <dbReference type="SAM" id="SignalP"/>
    </source>
</evidence>
<comment type="subcellular location">
    <subcellularLocation>
        <location evidence="1">Cell outer membrane</location>
    </subcellularLocation>
</comment>
<keyword evidence="4" id="KW-1134">Transmembrane beta strand</keyword>
<comment type="similarity">
    <text evidence="2">Belongs to the outer membrane factor (OMF) (TC 1.B.17) family.</text>
</comment>
<keyword evidence="3" id="KW-0813">Transport</keyword>
<feature type="signal peptide" evidence="8">
    <location>
        <begin position="1"/>
        <end position="22"/>
    </location>
</feature>
<dbReference type="RefSeq" id="WP_107933951.1">
    <property type="nucleotide sequence ID" value="NZ_PZZN01000003.1"/>
</dbReference>
<evidence type="ECO:0000313" key="9">
    <source>
        <dbReference type="EMBL" id="PTM45026.1"/>
    </source>
</evidence>
<keyword evidence="7" id="KW-0998">Cell outer membrane</keyword>
<dbReference type="GO" id="GO:0015562">
    <property type="term" value="F:efflux transmembrane transporter activity"/>
    <property type="evidence" value="ECO:0007669"/>
    <property type="project" value="InterPro"/>
</dbReference>
<organism evidence="9 10">
    <name type="scientific">Sphingomonas aerolata</name>
    <dbReference type="NCBI Taxonomy" id="185951"/>
    <lineage>
        <taxon>Bacteria</taxon>
        <taxon>Pseudomonadati</taxon>
        <taxon>Pseudomonadota</taxon>
        <taxon>Alphaproteobacteria</taxon>
        <taxon>Sphingomonadales</taxon>
        <taxon>Sphingomonadaceae</taxon>
        <taxon>Sphingomonas</taxon>
    </lineage>
</organism>
<dbReference type="GO" id="GO:0015288">
    <property type="term" value="F:porin activity"/>
    <property type="evidence" value="ECO:0007669"/>
    <property type="project" value="TreeGrafter"/>
</dbReference>
<evidence type="ECO:0000256" key="4">
    <source>
        <dbReference type="ARBA" id="ARBA00022452"/>
    </source>
</evidence>